<evidence type="ECO:0000256" key="4">
    <source>
        <dbReference type="ARBA" id="ARBA00022692"/>
    </source>
</evidence>
<keyword evidence="14" id="KW-1185">Reference proteome</keyword>
<keyword evidence="9 11" id="KW-0503">Monooxygenase</keyword>
<evidence type="ECO:0008006" key="15">
    <source>
        <dbReference type="Google" id="ProtNLM"/>
    </source>
</evidence>
<keyword evidence="6" id="KW-0472">Membrane</keyword>
<reference evidence="14" key="1">
    <citation type="submission" date="2013-06" db="EMBL/GenBank/DDBJ databases">
        <authorList>
            <person name="Zhao Q."/>
        </authorList>
    </citation>
    <scope>NUCLEOTIDE SEQUENCE</scope>
    <source>
        <strain evidence="14">cv. W1943</strain>
    </source>
</reference>
<dbReference type="Proteomes" id="UP000008022">
    <property type="component" value="Unassembled WGS sequence"/>
</dbReference>
<dbReference type="PROSITE" id="PS00086">
    <property type="entry name" value="CYTOCHROME_P450"/>
    <property type="match status" value="1"/>
</dbReference>
<keyword evidence="8 10" id="KW-0408">Iron</keyword>
<evidence type="ECO:0000256" key="9">
    <source>
        <dbReference type="ARBA" id="ARBA00023033"/>
    </source>
</evidence>
<evidence type="ECO:0000256" key="3">
    <source>
        <dbReference type="ARBA" id="ARBA00022617"/>
    </source>
</evidence>
<dbReference type="EnsemblPlants" id="ORUFI04G21780.1">
    <property type="protein sequence ID" value="ORUFI04G21780.1"/>
    <property type="gene ID" value="ORUFI04G21780"/>
</dbReference>
<organism evidence="13 14">
    <name type="scientific">Oryza rufipogon</name>
    <name type="common">Brownbeard rice</name>
    <name type="synonym">Asian wild rice</name>
    <dbReference type="NCBI Taxonomy" id="4529"/>
    <lineage>
        <taxon>Eukaryota</taxon>
        <taxon>Viridiplantae</taxon>
        <taxon>Streptophyta</taxon>
        <taxon>Embryophyta</taxon>
        <taxon>Tracheophyta</taxon>
        <taxon>Spermatophyta</taxon>
        <taxon>Magnoliopsida</taxon>
        <taxon>Liliopsida</taxon>
        <taxon>Poales</taxon>
        <taxon>Poaceae</taxon>
        <taxon>BOP clade</taxon>
        <taxon>Oryzoideae</taxon>
        <taxon>Oryzeae</taxon>
        <taxon>Oryzinae</taxon>
        <taxon>Oryza</taxon>
    </lineage>
</organism>
<keyword evidence="6" id="KW-1133">Transmembrane helix</keyword>
<dbReference type="Pfam" id="PF00067">
    <property type="entry name" value="p450"/>
    <property type="match status" value="2"/>
</dbReference>
<dbReference type="Gene3D" id="1.10.630.10">
    <property type="entry name" value="Cytochrome P450"/>
    <property type="match status" value="1"/>
</dbReference>
<keyword evidence="7 11" id="KW-0560">Oxidoreductase</keyword>
<evidence type="ECO:0000256" key="7">
    <source>
        <dbReference type="ARBA" id="ARBA00023002"/>
    </source>
</evidence>
<dbReference type="GO" id="GO:0020037">
    <property type="term" value="F:heme binding"/>
    <property type="evidence" value="ECO:0007669"/>
    <property type="project" value="InterPro"/>
</dbReference>
<dbReference type="Gramene" id="ORUFI04G21780.1">
    <property type="protein sequence ID" value="ORUFI04G21780.1"/>
    <property type="gene ID" value="ORUFI04G21780"/>
</dbReference>
<dbReference type="PRINTS" id="PR00463">
    <property type="entry name" value="EP450I"/>
</dbReference>
<evidence type="ECO:0000256" key="2">
    <source>
        <dbReference type="ARBA" id="ARBA00010617"/>
    </source>
</evidence>
<dbReference type="InterPro" id="IPR002401">
    <property type="entry name" value="Cyt_P450_E_grp-I"/>
</dbReference>
<dbReference type="AlphaFoldDB" id="A0A0E0PC46"/>
<evidence type="ECO:0000256" key="1">
    <source>
        <dbReference type="ARBA" id="ARBA00001971"/>
    </source>
</evidence>
<evidence type="ECO:0000256" key="6">
    <source>
        <dbReference type="ARBA" id="ARBA00022989"/>
    </source>
</evidence>
<dbReference type="PRINTS" id="PR00385">
    <property type="entry name" value="P450"/>
</dbReference>
<dbReference type="InterPro" id="IPR017972">
    <property type="entry name" value="Cyt_P450_CS"/>
</dbReference>
<dbReference type="PANTHER" id="PTHR47945:SF5">
    <property type="entry name" value="CYTOCHROME P450 84A1-RELATED"/>
    <property type="match status" value="1"/>
</dbReference>
<dbReference type="SUPFAM" id="SSF48264">
    <property type="entry name" value="Cytochrome P450"/>
    <property type="match status" value="1"/>
</dbReference>
<proteinExistence type="inferred from homology"/>
<keyword evidence="3 10" id="KW-0349">Heme</keyword>
<feature type="signal peptide" evidence="12">
    <location>
        <begin position="1"/>
        <end position="28"/>
    </location>
</feature>
<dbReference type="STRING" id="4529.A0A0E0PC46"/>
<sequence>MESWWLPTWQPLLVLLPTMLLLYHTVSSWHCGERCLPLPPGPRGLPFVGNILHTSDMTHRGLAQLASRYGGLLHLRLGRLRTVVVSTPEMARLVLHVNDRAFADRPTTVTKNSGAVVNVGELVFGMSMKITLRAALGMRNEGEDAADLVAVLKEFSEMFGASNVADYVPWVGWMDVQGINRRMVAARAALDRLIDRAIDEHLAHPKPVDATDADMVDGMLFFLDDMPECPGVGAATAKYMDGADACAGMLRLSRDNIKATIMDVLFGGTETSATTIEWAMSELMSNPEEMRRVQDELAEVVGLHRQVTESDLTGDKLPYFRCVVKETLRMHPPAPLLHHEAGEDCDVAGYRVPKKTRVLINVWAIGRDASAWGDDPDAFRPARFGPGTDNAETDYRGGHFHLLPFGSGRRSCPGMQLGMLAVELALARLLHGFDWSLPGGTGSAGELDMEETYGLTAPRAVRLSAVPVPRLSHL</sequence>
<evidence type="ECO:0000256" key="10">
    <source>
        <dbReference type="PIRSR" id="PIRSR602401-1"/>
    </source>
</evidence>
<dbReference type="PANTHER" id="PTHR47945">
    <property type="entry name" value="CYTOCHROME P450 84A1-RELATED"/>
    <property type="match status" value="1"/>
</dbReference>
<dbReference type="HOGENOM" id="CLU_001570_4_1_1"/>
<dbReference type="InterPro" id="IPR001128">
    <property type="entry name" value="Cyt_P450"/>
</dbReference>
<feature type="chain" id="PRO_5002369831" description="Cytochrome P450" evidence="12">
    <location>
        <begin position="29"/>
        <end position="474"/>
    </location>
</feature>
<accession>A0A0E0PC46</accession>
<dbReference type="InterPro" id="IPR053062">
    <property type="entry name" value="CYP450_84A"/>
</dbReference>
<keyword evidence="5 10" id="KW-0479">Metal-binding</keyword>
<feature type="binding site" description="axial binding residue" evidence="10">
    <location>
        <position position="412"/>
    </location>
    <ligand>
        <name>heme</name>
        <dbReference type="ChEBI" id="CHEBI:30413"/>
    </ligand>
    <ligandPart>
        <name>Fe</name>
        <dbReference type="ChEBI" id="CHEBI:18248"/>
    </ligandPart>
</feature>
<name>A0A0E0PC46_ORYRU</name>
<comment type="similarity">
    <text evidence="2 11">Belongs to the cytochrome P450 family.</text>
</comment>
<comment type="cofactor">
    <cofactor evidence="1 10">
        <name>heme</name>
        <dbReference type="ChEBI" id="CHEBI:30413"/>
    </cofactor>
</comment>
<evidence type="ECO:0000256" key="5">
    <source>
        <dbReference type="ARBA" id="ARBA00022723"/>
    </source>
</evidence>
<evidence type="ECO:0000256" key="11">
    <source>
        <dbReference type="RuleBase" id="RU000461"/>
    </source>
</evidence>
<dbReference type="FunFam" id="1.10.630.10:FF:000126">
    <property type="entry name" value="Predicted protein"/>
    <property type="match status" value="1"/>
</dbReference>
<dbReference type="GO" id="GO:0005506">
    <property type="term" value="F:iron ion binding"/>
    <property type="evidence" value="ECO:0007669"/>
    <property type="project" value="InterPro"/>
</dbReference>
<dbReference type="eggNOG" id="KOG0156">
    <property type="taxonomic scope" value="Eukaryota"/>
</dbReference>
<evidence type="ECO:0000256" key="8">
    <source>
        <dbReference type="ARBA" id="ARBA00023004"/>
    </source>
</evidence>
<keyword evidence="4" id="KW-0812">Transmembrane</keyword>
<evidence type="ECO:0000313" key="14">
    <source>
        <dbReference type="Proteomes" id="UP000008022"/>
    </source>
</evidence>
<dbReference type="OMA" id="EMFGASN"/>
<dbReference type="GO" id="GO:0004497">
    <property type="term" value="F:monooxygenase activity"/>
    <property type="evidence" value="ECO:0007669"/>
    <property type="project" value="UniProtKB-KW"/>
</dbReference>
<evidence type="ECO:0000313" key="13">
    <source>
        <dbReference type="EnsemblPlants" id="ORUFI04G21780.1"/>
    </source>
</evidence>
<keyword evidence="12" id="KW-0732">Signal</keyword>
<dbReference type="InterPro" id="IPR036396">
    <property type="entry name" value="Cyt_P450_sf"/>
</dbReference>
<protein>
    <recommendedName>
        <fullName evidence="15">Cytochrome P450</fullName>
    </recommendedName>
</protein>
<dbReference type="GO" id="GO:0016705">
    <property type="term" value="F:oxidoreductase activity, acting on paired donors, with incorporation or reduction of molecular oxygen"/>
    <property type="evidence" value="ECO:0007669"/>
    <property type="project" value="InterPro"/>
</dbReference>
<reference evidence="13" key="2">
    <citation type="submission" date="2015-06" db="UniProtKB">
        <authorList>
            <consortium name="EnsemblPlants"/>
        </authorList>
    </citation>
    <scope>IDENTIFICATION</scope>
</reference>
<evidence type="ECO:0000256" key="12">
    <source>
        <dbReference type="SAM" id="SignalP"/>
    </source>
</evidence>